<dbReference type="CDD" id="cd16206">
    <property type="entry name" value="EFh_PRIP"/>
    <property type="match status" value="1"/>
</dbReference>
<dbReference type="CDD" id="cd13364">
    <property type="entry name" value="PH_PLC_eta"/>
    <property type="match status" value="1"/>
</dbReference>
<dbReference type="GO" id="GO:0048015">
    <property type="term" value="P:phosphatidylinositol-mediated signaling"/>
    <property type="evidence" value="ECO:0007669"/>
    <property type="project" value="TreeGrafter"/>
</dbReference>
<dbReference type="GO" id="GO:0051209">
    <property type="term" value="P:release of sequestered calcium ion into cytosol"/>
    <property type="evidence" value="ECO:0007669"/>
    <property type="project" value="TreeGrafter"/>
</dbReference>
<keyword evidence="4" id="KW-0443">Lipid metabolism</keyword>
<dbReference type="Pfam" id="PF00387">
    <property type="entry name" value="PI-PLC-Y"/>
    <property type="match status" value="1"/>
</dbReference>
<dbReference type="InterPro" id="IPR017946">
    <property type="entry name" value="PLC-like_Pdiesterase_TIM-brl"/>
</dbReference>
<dbReference type="SUPFAM" id="SSF49562">
    <property type="entry name" value="C2 domain (Calcium/lipid-binding domain, CaLB)"/>
    <property type="match status" value="1"/>
</dbReference>
<reference evidence="9" key="1">
    <citation type="submission" date="2015-08" db="UniProtKB">
        <authorList>
            <consortium name="WormBaseParasite"/>
        </authorList>
    </citation>
    <scope>IDENTIFICATION</scope>
</reference>
<name>A0A0K0E3E1_STRER</name>
<dbReference type="GO" id="GO:0046488">
    <property type="term" value="P:phosphatidylinositol metabolic process"/>
    <property type="evidence" value="ECO:0007669"/>
    <property type="project" value="TreeGrafter"/>
</dbReference>
<dbReference type="InterPro" id="IPR011992">
    <property type="entry name" value="EF-hand-dom_pair"/>
</dbReference>
<keyword evidence="4" id="KW-0378">Hydrolase</keyword>
<dbReference type="GO" id="GO:0016042">
    <property type="term" value="P:lipid catabolic process"/>
    <property type="evidence" value="ECO:0007669"/>
    <property type="project" value="UniProtKB-KW"/>
</dbReference>
<dbReference type="GO" id="GO:0004435">
    <property type="term" value="F:phosphatidylinositol-4,5-bisphosphate phospholipase C activity"/>
    <property type="evidence" value="ECO:0007669"/>
    <property type="project" value="UniProtKB-EC"/>
</dbReference>
<dbReference type="Pfam" id="PF09279">
    <property type="entry name" value="EF-hand_like"/>
    <property type="match status" value="1"/>
</dbReference>
<dbReference type="InterPro" id="IPR001192">
    <property type="entry name" value="PI-PLC_fam"/>
</dbReference>
<dbReference type="STRING" id="6248.A0A0K0E3E1"/>
<dbReference type="SMART" id="SM00148">
    <property type="entry name" value="PLCXc"/>
    <property type="match status" value="1"/>
</dbReference>
<proteinExistence type="predicted"/>
<sequence length="1131" mass="128634">MSQSTKTSFYNVSSVTSVSGFLSDKSSLNNSNCSQDSIKLNSDNGDKTLPSSSNISSMERTSSPTNKLDPFSNRPHLRSSLRHHTSRNSKSPGRKTVSFCSVNSDKKVSNVNDCLQIMQNGTEMIKIRTHVRQFKRFFSLDTDCAYIRWQPSNKKPHKARLPVESIKEIRVGRNTEYFRGLESQLQDVQEDCIFSIIHGDNYECLDLIALSAEDANIWVTGLLYLTSGPKIKCLTNNIVGPRCTLRERWLQSVFIKADENNIGFLSEKVTIKCIRMLNDKIAIPRIKQKLKEVIVSQEEEFRGRISMVEFVDIYKDLATRPEIYFLMVRYANKDYLTVEDLQLFLETEQGVSEATNEMCEKIITKYEPSDEGRLNLLMTVDGFNNFLLSKESSVFDPGHLKICDEMDHPFNHYFIAASHNTYMVEDQIKGPSSVDGYISALKRGCRFIELDLWDPLDIEEDRQPMIHNGPIASCRLPLSSALQVIKELAFEVSKYPLFIRLEIHMSLQWQNVAYEMITEELKNLIYKPTEDVRDWTDDKNVPSPHKFQNKILFVGKKFINTSDVGEVSEENESEEMYQVTGNNKKSYKKKIYIIKEFSDLIPDFLQSCFVTDSSLLSNNDLDKKKHLISINEGDCLRIMQNYPSDLIQITKDFMVRVIPDPLRIDSSNMNPQEFWNFAVSLVSINYQTPGLHYDLQEGRFSSNGCCGYVLKPSTMREDLFAPNDRLTYCTQILHLRILSGQQLPRPRGSNVKSDSADPFVVVEVFGIPLDCAEERTKTVRNESANPNFDESLQFQINVPELALIRFLVLDDDFIGDDFIGQYTIPFECLQSGYRHIPLLNNEGDPIENCSLFVHIAITNRRGGGKAKKRGMSVKRKTTKVQTGMKLVGIKNVDELFKSAILPLIESIEMRNKMETALIEWQEQCGLSATGSIRQGLRLMHSRMCSLNISGSTGSPQPSARLFHKDSNNISKSHGNNISFYIQPTVNGFPLIKRTGIIPDSLAKTFILMECLFEKCSVILNKTESLLNKIEDATKKISDCYEELPDLCAQAGLRSQKATRATENFAWNVRLLKSQLALMHKSQIEASDIFTQVFDTAKLLGILKTADDDTNNKEFTKKLSSDLDEGINDVHL</sequence>
<feature type="domain" description="PI-PLC Y-box" evidence="7">
    <location>
        <begin position="626"/>
        <end position="716"/>
    </location>
</feature>
<dbReference type="PANTHER" id="PTHR10336">
    <property type="entry name" value="PHOSPHOINOSITIDE-SPECIFIC PHOSPHOLIPASE C FAMILY PROTEIN"/>
    <property type="match status" value="1"/>
</dbReference>
<evidence type="ECO:0000256" key="1">
    <source>
        <dbReference type="ARBA" id="ARBA00004496"/>
    </source>
</evidence>
<dbReference type="GO" id="GO:0007214">
    <property type="term" value="P:gamma-aminobutyric acid signaling pathway"/>
    <property type="evidence" value="ECO:0007669"/>
    <property type="project" value="TreeGrafter"/>
</dbReference>
<evidence type="ECO:0000313" key="8">
    <source>
        <dbReference type="Proteomes" id="UP000035681"/>
    </source>
</evidence>
<dbReference type="GO" id="GO:0032228">
    <property type="term" value="P:regulation of synaptic transmission, GABAergic"/>
    <property type="evidence" value="ECO:0007669"/>
    <property type="project" value="TreeGrafter"/>
</dbReference>
<dbReference type="InterPro" id="IPR001711">
    <property type="entry name" value="PLipase_C_Pinositol-sp_Y"/>
</dbReference>
<organism evidence="9">
    <name type="scientific">Strongyloides stercoralis</name>
    <name type="common">Threadworm</name>
    <dbReference type="NCBI Taxonomy" id="6248"/>
    <lineage>
        <taxon>Eukaryota</taxon>
        <taxon>Metazoa</taxon>
        <taxon>Ecdysozoa</taxon>
        <taxon>Nematoda</taxon>
        <taxon>Chromadorea</taxon>
        <taxon>Rhabditida</taxon>
        <taxon>Tylenchina</taxon>
        <taxon>Panagrolaimomorpha</taxon>
        <taxon>Strongyloidoidea</taxon>
        <taxon>Strongyloididae</taxon>
        <taxon>Strongyloides</taxon>
    </lineage>
</organism>
<dbReference type="Gene3D" id="2.30.29.30">
    <property type="entry name" value="Pleckstrin-homology domain (PH domain)/Phosphotyrosine-binding domain (PTB)"/>
    <property type="match status" value="1"/>
</dbReference>
<feature type="compositionally biased region" description="Basic residues" evidence="5">
    <location>
        <begin position="75"/>
        <end position="87"/>
    </location>
</feature>
<feature type="domain" description="C2" evidence="6">
    <location>
        <begin position="711"/>
        <end position="840"/>
    </location>
</feature>
<comment type="catalytic activity">
    <reaction evidence="4">
        <text>a 1,2-diacyl-sn-glycero-3-phospho-(1D-myo-inositol-4,5-bisphosphate) + H2O = 1D-myo-inositol 1,4,5-trisphosphate + a 1,2-diacyl-sn-glycerol + H(+)</text>
        <dbReference type="Rhea" id="RHEA:33179"/>
        <dbReference type="ChEBI" id="CHEBI:15377"/>
        <dbReference type="ChEBI" id="CHEBI:15378"/>
        <dbReference type="ChEBI" id="CHEBI:17815"/>
        <dbReference type="ChEBI" id="CHEBI:58456"/>
        <dbReference type="ChEBI" id="CHEBI:203600"/>
        <dbReference type="EC" id="3.1.4.11"/>
    </reaction>
</comment>
<evidence type="ECO:0000259" key="6">
    <source>
        <dbReference type="PROSITE" id="PS50004"/>
    </source>
</evidence>
<dbReference type="FunFam" id="2.30.29.30:FF:000025">
    <property type="entry name" value="Phosphoinositide phospholipase C"/>
    <property type="match status" value="1"/>
</dbReference>
<dbReference type="AlphaFoldDB" id="A0A0K0E3E1"/>
<keyword evidence="3" id="KW-0807">Transducer</keyword>
<comment type="subcellular location">
    <subcellularLocation>
        <location evidence="1">Cytoplasm</location>
    </subcellularLocation>
</comment>
<dbReference type="InterPro" id="IPR000909">
    <property type="entry name" value="PLipase_C_PInositol-sp_X_dom"/>
</dbReference>
<dbReference type="InterPro" id="IPR001849">
    <property type="entry name" value="PH_domain"/>
</dbReference>
<evidence type="ECO:0000256" key="3">
    <source>
        <dbReference type="ARBA" id="ARBA00023224"/>
    </source>
</evidence>
<dbReference type="SMART" id="SM00149">
    <property type="entry name" value="PLCYc"/>
    <property type="match status" value="1"/>
</dbReference>
<dbReference type="WBParaSite" id="SSTP_0000401300.1">
    <property type="protein sequence ID" value="SSTP_0000401300.1"/>
    <property type="gene ID" value="SSTP_0000401300"/>
</dbReference>
<dbReference type="SUPFAM" id="SSF47473">
    <property type="entry name" value="EF-hand"/>
    <property type="match status" value="1"/>
</dbReference>
<dbReference type="Gene3D" id="3.20.20.190">
    <property type="entry name" value="Phosphatidylinositol (PI) phosphodiesterase"/>
    <property type="match status" value="1"/>
</dbReference>
<dbReference type="SUPFAM" id="SSF50729">
    <property type="entry name" value="PH domain-like"/>
    <property type="match status" value="1"/>
</dbReference>
<keyword evidence="8" id="KW-1185">Reference proteome</keyword>
<evidence type="ECO:0000256" key="4">
    <source>
        <dbReference type="RuleBase" id="RU361133"/>
    </source>
</evidence>
<dbReference type="EC" id="3.1.4.11" evidence="4"/>
<feature type="compositionally biased region" description="Polar residues" evidence="5">
    <location>
        <begin position="21"/>
        <end position="66"/>
    </location>
</feature>
<keyword evidence="2" id="KW-0963">Cytoplasm</keyword>
<dbReference type="CDD" id="cd00275">
    <property type="entry name" value="C2_PLC_like"/>
    <property type="match status" value="1"/>
</dbReference>
<dbReference type="CDD" id="cd08558">
    <property type="entry name" value="PI-PLCc_eukaryota"/>
    <property type="match status" value="1"/>
</dbReference>
<dbReference type="InterPro" id="IPR015359">
    <property type="entry name" value="PLC_EF-hand-like"/>
</dbReference>
<dbReference type="Gene3D" id="1.10.238.10">
    <property type="entry name" value="EF-hand"/>
    <property type="match status" value="1"/>
</dbReference>
<accession>A0A0K0E3E1</accession>
<keyword evidence="4" id="KW-0442">Lipid degradation</keyword>
<dbReference type="PANTHER" id="PTHR10336:SF196">
    <property type="entry name" value="PHOSPHOINOSITIDE PHOSPHOLIPASE C"/>
    <property type="match status" value="1"/>
</dbReference>
<dbReference type="FunFam" id="1.10.238.10:FF:000005">
    <property type="entry name" value="Phosphoinositide phospholipase C"/>
    <property type="match status" value="1"/>
</dbReference>
<evidence type="ECO:0000256" key="2">
    <source>
        <dbReference type="ARBA" id="ARBA00022490"/>
    </source>
</evidence>
<dbReference type="InterPro" id="IPR035892">
    <property type="entry name" value="C2_domain_sf"/>
</dbReference>
<dbReference type="GO" id="GO:0005737">
    <property type="term" value="C:cytoplasm"/>
    <property type="evidence" value="ECO:0007669"/>
    <property type="project" value="UniProtKB-SubCell"/>
</dbReference>
<protein>
    <recommendedName>
        <fullName evidence="4">Phosphoinositide phospholipase C</fullName>
        <ecNumber evidence="4">3.1.4.11</ecNumber>
    </recommendedName>
</protein>
<dbReference type="PROSITE" id="PS50008">
    <property type="entry name" value="PIPLC_Y_DOMAIN"/>
    <property type="match status" value="1"/>
</dbReference>
<dbReference type="SUPFAM" id="SSF51695">
    <property type="entry name" value="PLC-like phosphodiesterases"/>
    <property type="match status" value="1"/>
</dbReference>
<evidence type="ECO:0000259" key="7">
    <source>
        <dbReference type="PROSITE" id="PS50008"/>
    </source>
</evidence>
<dbReference type="InterPro" id="IPR011993">
    <property type="entry name" value="PH-like_dom_sf"/>
</dbReference>
<dbReference type="InterPro" id="IPR000008">
    <property type="entry name" value="C2_dom"/>
</dbReference>
<dbReference type="SMART" id="SM00239">
    <property type="entry name" value="C2"/>
    <property type="match status" value="1"/>
</dbReference>
<dbReference type="Proteomes" id="UP000035681">
    <property type="component" value="Unplaced"/>
</dbReference>
<dbReference type="PRINTS" id="PR00390">
    <property type="entry name" value="PHPHLIPASEC"/>
</dbReference>
<evidence type="ECO:0000256" key="5">
    <source>
        <dbReference type="SAM" id="MobiDB-lite"/>
    </source>
</evidence>
<feature type="region of interest" description="Disordered" evidence="5">
    <location>
        <begin position="21"/>
        <end position="97"/>
    </location>
</feature>
<dbReference type="PROSITE" id="PS50004">
    <property type="entry name" value="C2"/>
    <property type="match status" value="1"/>
</dbReference>
<dbReference type="Pfam" id="PF00168">
    <property type="entry name" value="C2"/>
    <property type="match status" value="1"/>
</dbReference>
<dbReference type="WBParaSite" id="TCONS_00005702.p1">
    <property type="protein sequence ID" value="TCONS_00005702.p1"/>
    <property type="gene ID" value="XLOC_003950"/>
</dbReference>
<dbReference type="Pfam" id="PF16457">
    <property type="entry name" value="PH_12"/>
    <property type="match status" value="1"/>
</dbReference>
<dbReference type="Gene3D" id="2.60.40.150">
    <property type="entry name" value="C2 domain"/>
    <property type="match status" value="1"/>
</dbReference>
<evidence type="ECO:0000313" key="9">
    <source>
        <dbReference type="WBParaSite" id="SSTP_0000401300.1"/>
    </source>
</evidence>
<dbReference type="PROSITE" id="PS50007">
    <property type="entry name" value="PIPLC_X_DOMAIN"/>
    <property type="match status" value="1"/>
</dbReference>
<dbReference type="Pfam" id="PF00388">
    <property type="entry name" value="PI-PLC-X"/>
    <property type="match status" value="1"/>
</dbReference>